<sequence length="115" mass="12163">MHEFDAREGGALRVSLTYDEPGPQGKTTAHTDTYRGRFVRLVPGELVVEVDVFETADPALQGEMTSTITLADAADGGTELTAVHDGVPDGVAPADNELGWRTALDRLAALVERGG</sequence>
<feature type="compositionally biased region" description="Basic and acidic residues" evidence="2">
    <location>
        <begin position="1"/>
        <end position="10"/>
    </location>
</feature>
<feature type="region of interest" description="Disordered" evidence="2">
    <location>
        <begin position="1"/>
        <end position="30"/>
    </location>
</feature>
<evidence type="ECO:0000259" key="3">
    <source>
        <dbReference type="Pfam" id="PF08327"/>
    </source>
</evidence>
<gene>
    <name evidence="4" type="ORF">SAMN05660642_04081</name>
</gene>
<name>A0A1G9YSL1_9ACTN</name>
<reference evidence="5" key="1">
    <citation type="submission" date="2016-10" db="EMBL/GenBank/DDBJ databases">
        <authorList>
            <person name="Varghese N."/>
            <person name="Submissions S."/>
        </authorList>
    </citation>
    <scope>NUCLEOTIDE SEQUENCE [LARGE SCALE GENOMIC DNA]</scope>
    <source>
        <strain evidence="5">DSM 45419</strain>
    </source>
</reference>
<evidence type="ECO:0000256" key="1">
    <source>
        <dbReference type="ARBA" id="ARBA00006817"/>
    </source>
</evidence>
<comment type="similarity">
    <text evidence="1">Belongs to the AHA1 family.</text>
</comment>
<feature type="domain" description="Activator of Hsp90 ATPase homologue 1/2-like C-terminal" evidence="3">
    <location>
        <begin position="2"/>
        <end position="112"/>
    </location>
</feature>
<dbReference type="InterPro" id="IPR023393">
    <property type="entry name" value="START-like_dom_sf"/>
</dbReference>
<dbReference type="Gene3D" id="3.30.530.20">
    <property type="match status" value="1"/>
</dbReference>
<evidence type="ECO:0000256" key="2">
    <source>
        <dbReference type="SAM" id="MobiDB-lite"/>
    </source>
</evidence>
<dbReference type="Proteomes" id="UP000198680">
    <property type="component" value="Unassembled WGS sequence"/>
</dbReference>
<accession>A0A1G9YSL1</accession>
<proteinExistence type="inferred from homology"/>
<keyword evidence="5" id="KW-1185">Reference proteome</keyword>
<protein>
    <submittedName>
        <fullName evidence="4">Uncharacterized conserved protein YndB, AHSA1/START domain</fullName>
    </submittedName>
</protein>
<dbReference type="AlphaFoldDB" id="A0A1G9YSL1"/>
<dbReference type="InterPro" id="IPR013538">
    <property type="entry name" value="ASHA1/2-like_C"/>
</dbReference>
<evidence type="ECO:0000313" key="4">
    <source>
        <dbReference type="EMBL" id="SDN11423.1"/>
    </source>
</evidence>
<dbReference type="EMBL" id="FNHE01000012">
    <property type="protein sequence ID" value="SDN11423.1"/>
    <property type="molecule type" value="Genomic_DNA"/>
</dbReference>
<organism evidence="4 5">
    <name type="scientific">Geodermatophilus siccatus</name>
    <dbReference type="NCBI Taxonomy" id="1137991"/>
    <lineage>
        <taxon>Bacteria</taxon>
        <taxon>Bacillati</taxon>
        <taxon>Actinomycetota</taxon>
        <taxon>Actinomycetes</taxon>
        <taxon>Geodermatophilales</taxon>
        <taxon>Geodermatophilaceae</taxon>
        <taxon>Geodermatophilus</taxon>
    </lineage>
</organism>
<evidence type="ECO:0000313" key="5">
    <source>
        <dbReference type="Proteomes" id="UP000198680"/>
    </source>
</evidence>
<dbReference type="SUPFAM" id="SSF55961">
    <property type="entry name" value="Bet v1-like"/>
    <property type="match status" value="1"/>
</dbReference>
<dbReference type="Pfam" id="PF08327">
    <property type="entry name" value="AHSA1"/>
    <property type="match status" value="1"/>
</dbReference>
<dbReference type="RefSeq" id="WP_217636219.1">
    <property type="nucleotide sequence ID" value="NZ_FNHE01000012.1"/>
</dbReference>